<accession>A0ABW5VPD2</accession>
<keyword evidence="1" id="KW-0046">Antibiotic resistance</keyword>
<evidence type="ECO:0000256" key="1">
    <source>
        <dbReference type="ARBA" id="ARBA00023251"/>
    </source>
</evidence>
<gene>
    <name evidence="3" type="ORF">ACFS27_04520</name>
</gene>
<dbReference type="Gene3D" id="3.40.630.30">
    <property type="match status" value="1"/>
</dbReference>
<keyword evidence="3" id="KW-0808">Transferase</keyword>
<proteinExistence type="predicted"/>
<dbReference type="Pfam" id="PF13523">
    <property type="entry name" value="Acetyltransf_8"/>
    <property type="match status" value="1"/>
</dbReference>
<dbReference type="SUPFAM" id="SSF55729">
    <property type="entry name" value="Acyl-CoA N-acyltransferases (Nat)"/>
    <property type="match status" value="1"/>
</dbReference>
<dbReference type="EMBL" id="JBHUOG010000001">
    <property type="protein sequence ID" value="MFD2792809.1"/>
    <property type="molecule type" value="Genomic_DNA"/>
</dbReference>
<keyword evidence="3" id="KW-0012">Acyltransferase</keyword>
<evidence type="ECO:0000313" key="4">
    <source>
        <dbReference type="Proteomes" id="UP001597479"/>
    </source>
</evidence>
<dbReference type="GO" id="GO:0016746">
    <property type="term" value="F:acyltransferase activity"/>
    <property type="evidence" value="ECO:0007669"/>
    <property type="project" value="UniProtKB-KW"/>
</dbReference>
<comment type="caution">
    <text evidence="3">The sequence shown here is derived from an EMBL/GenBank/DDBJ whole genome shotgun (WGS) entry which is preliminary data.</text>
</comment>
<dbReference type="Proteomes" id="UP001597479">
    <property type="component" value="Unassembled WGS sequence"/>
</dbReference>
<feature type="domain" description="N-acetyltransferase" evidence="2">
    <location>
        <begin position="11"/>
        <end position="186"/>
    </location>
</feature>
<dbReference type="RefSeq" id="WP_377180653.1">
    <property type="nucleotide sequence ID" value="NZ_JBHUOG010000001.1"/>
</dbReference>
<keyword evidence="4" id="KW-1185">Reference proteome</keyword>
<dbReference type="InterPro" id="IPR016181">
    <property type="entry name" value="Acyl_CoA_acyltransferase"/>
</dbReference>
<evidence type="ECO:0000259" key="2">
    <source>
        <dbReference type="PROSITE" id="PS51186"/>
    </source>
</evidence>
<dbReference type="InterPro" id="IPR000182">
    <property type="entry name" value="GNAT_dom"/>
</dbReference>
<dbReference type="PANTHER" id="PTHR31438">
    <property type="entry name" value="LYSINE N-ACYLTRANSFERASE C17G9.06C-RELATED"/>
    <property type="match status" value="1"/>
</dbReference>
<evidence type="ECO:0000313" key="3">
    <source>
        <dbReference type="EMBL" id="MFD2792809.1"/>
    </source>
</evidence>
<reference evidence="4" key="1">
    <citation type="journal article" date="2019" name="Int. J. Syst. Evol. Microbiol.">
        <title>The Global Catalogue of Microorganisms (GCM) 10K type strain sequencing project: providing services to taxonomists for standard genome sequencing and annotation.</title>
        <authorList>
            <consortium name="The Broad Institute Genomics Platform"/>
            <consortium name="The Broad Institute Genome Sequencing Center for Infectious Disease"/>
            <person name="Wu L."/>
            <person name="Ma J."/>
        </authorList>
    </citation>
    <scope>NUCLEOTIDE SEQUENCE [LARGE SCALE GENOMIC DNA]</scope>
    <source>
        <strain evidence="4">CCM 7044</strain>
    </source>
</reference>
<protein>
    <submittedName>
        <fullName evidence="3">GNAT family N-acetyltransferase</fullName>
        <ecNumber evidence="3">2.3.1.-</ecNumber>
    </submittedName>
</protein>
<dbReference type="PANTHER" id="PTHR31438:SF1">
    <property type="entry name" value="LYSINE N-ACYLTRANSFERASE C17G9.06C-RELATED"/>
    <property type="match status" value="1"/>
</dbReference>
<organism evidence="3 4">
    <name type="scientific">Promicromonospora vindobonensis</name>
    <dbReference type="NCBI Taxonomy" id="195748"/>
    <lineage>
        <taxon>Bacteria</taxon>
        <taxon>Bacillati</taxon>
        <taxon>Actinomycetota</taxon>
        <taxon>Actinomycetes</taxon>
        <taxon>Micrococcales</taxon>
        <taxon>Promicromonosporaceae</taxon>
        <taxon>Promicromonospora</taxon>
    </lineage>
</organism>
<name>A0ABW5VPD2_9MICO</name>
<sequence>MLDGRAGDHELGFRRTERGDLRQIQAWLRHEHVARYWAHDTSDAAIERDFAGSVDGTEPSEDFVVEYGGKAAGLVQRCRIHDYPDGFTELVELVDVPPGALTIDYFIGEPAMVGRGLGSRLIQEFTAVCWRDHVDAPAIIVPVSASNVASWGALRSAGFTRIAVGHMEPDNPLDDGQHVVYRCDRPAGA</sequence>
<dbReference type="EC" id="2.3.1.-" evidence="3"/>
<dbReference type="PROSITE" id="PS51186">
    <property type="entry name" value="GNAT"/>
    <property type="match status" value="1"/>
</dbReference>